<dbReference type="InterPro" id="IPR044750">
    <property type="entry name" value="C2_SRC2/BAP"/>
</dbReference>
<dbReference type="PANTHER" id="PTHR32246">
    <property type="entry name" value="INGRESSION PROTEIN FIC1"/>
    <property type="match status" value="1"/>
</dbReference>
<evidence type="ECO:0000256" key="1">
    <source>
        <dbReference type="SAM" id="MobiDB-lite"/>
    </source>
</evidence>
<organism evidence="3 4">
    <name type="scientific">Ziziphus jujuba var. spinosa</name>
    <dbReference type="NCBI Taxonomy" id="714518"/>
    <lineage>
        <taxon>Eukaryota</taxon>
        <taxon>Viridiplantae</taxon>
        <taxon>Streptophyta</taxon>
        <taxon>Embryophyta</taxon>
        <taxon>Tracheophyta</taxon>
        <taxon>Spermatophyta</taxon>
        <taxon>Magnoliopsida</taxon>
        <taxon>eudicotyledons</taxon>
        <taxon>Gunneridae</taxon>
        <taxon>Pentapetalae</taxon>
        <taxon>rosids</taxon>
        <taxon>fabids</taxon>
        <taxon>Rosales</taxon>
        <taxon>Rhamnaceae</taxon>
        <taxon>Paliureae</taxon>
        <taxon>Ziziphus</taxon>
    </lineage>
</organism>
<dbReference type="Pfam" id="PF00168">
    <property type="entry name" value="C2"/>
    <property type="match status" value="1"/>
</dbReference>
<dbReference type="AlphaFoldDB" id="A0A978VWY6"/>
<dbReference type="InterPro" id="IPR000008">
    <property type="entry name" value="C2_dom"/>
</dbReference>
<proteinExistence type="predicted"/>
<dbReference type="PROSITE" id="PS50004">
    <property type="entry name" value="C2"/>
    <property type="match status" value="1"/>
</dbReference>
<evidence type="ECO:0000313" key="4">
    <source>
        <dbReference type="Proteomes" id="UP000813462"/>
    </source>
</evidence>
<sequence length="419" mass="46796">MAPISSSSTSIQLLEINMISAQDLSAVSKSMRTFAVAWLNPNRKLTTRVDQNGHKSPTWNEKFVFRVDTQFLDDENSTLTIEIYESAWLRDIMIGSVTVMISDLVPAAIRSQRNSKMRYVALQIRRPSGRPKGILNVGVTLLDGTMRSMPLYSDVSASAVEFWDSMDVKEKNSGSNKKMLLQRSKSERTDDAYHNSKPARSVCNGSMLNGSMINGSSSMVNGSEIGVGNNNNKNNNKGGGGGMGSICSDVGPSPSVVAAAIAKGLYPIPHHNNNIYNKDETGSSILDDWTEQDDSVEGLKTKIERWRTELPPIYDHYQNRNYRPENHQLHRHLRPPIRTELRKKKTGGALFSCFIFGCEFSLACGGSNPRKKRYLGFDHNWKIFGKWIGKDCVQRSEKVMRNQDVACVWMIIGYDVNGS</sequence>
<dbReference type="Proteomes" id="UP000813462">
    <property type="component" value="Unassembled WGS sequence"/>
</dbReference>
<evidence type="ECO:0000259" key="2">
    <source>
        <dbReference type="PROSITE" id="PS50004"/>
    </source>
</evidence>
<dbReference type="SMART" id="SM00239">
    <property type="entry name" value="C2"/>
    <property type="match status" value="1"/>
</dbReference>
<dbReference type="GO" id="GO:0006952">
    <property type="term" value="P:defense response"/>
    <property type="evidence" value="ECO:0007669"/>
    <property type="project" value="InterPro"/>
</dbReference>
<dbReference type="EMBL" id="JAEACU010000002">
    <property type="protein sequence ID" value="KAH7543331.1"/>
    <property type="molecule type" value="Genomic_DNA"/>
</dbReference>
<gene>
    <name evidence="3" type="ORF">FEM48_Zijuj02G0173000</name>
</gene>
<accession>A0A978VWY6</accession>
<reference evidence="3" key="1">
    <citation type="journal article" date="2021" name="Front. Plant Sci.">
        <title>Chromosome-Scale Genome Assembly for Chinese Sour Jujube and Insights Into Its Genome Evolution and Domestication Signature.</title>
        <authorList>
            <person name="Shen L.-Y."/>
            <person name="Luo H."/>
            <person name="Wang X.-L."/>
            <person name="Wang X.-M."/>
            <person name="Qiu X.-J."/>
            <person name="Liu H."/>
            <person name="Zhou S.-S."/>
            <person name="Jia K.-H."/>
            <person name="Nie S."/>
            <person name="Bao Y.-T."/>
            <person name="Zhang R.-G."/>
            <person name="Yun Q.-Z."/>
            <person name="Chai Y.-H."/>
            <person name="Lu J.-Y."/>
            <person name="Li Y."/>
            <person name="Zhao S.-W."/>
            <person name="Mao J.-F."/>
            <person name="Jia S.-G."/>
            <person name="Mao Y.-M."/>
        </authorList>
    </citation>
    <scope>NUCLEOTIDE SEQUENCE</scope>
    <source>
        <strain evidence="3">AT0</strain>
        <tissue evidence="3">Leaf</tissue>
    </source>
</reference>
<name>A0A978VWY6_ZIZJJ</name>
<evidence type="ECO:0000313" key="3">
    <source>
        <dbReference type="EMBL" id="KAH7543331.1"/>
    </source>
</evidence>
<protein>
    <recommendedName>
        <fullName evidence="2">C2 domain-containing protein</fullName>
    </recommendedName>
</protein>
<feature type="compositionally biased region" description="Basic and acidic residues" evidence="1">
    <location>
        <begin position="184"/>
        <end position="194"/>
    </location>
</feature>
<dbReference type="PANTHER" id="PTHR32246:SF103">
    <property type="entry name" value="CALCIUM-DEPENDENT LIPID-BINDING (CALB DOMAIN) FAMILY PROTEIN"/>
    <property type="match status" value="1"/>
</dbReference>
<dbReference type="InterPro" id="IPR035892">
    <property type="entry name" value="C2_domain_sf"/>
</dbReference>
<feature type="region of interest" description="Disordered" evidence="1">
    <location>
        <begin position="183"/>
        <end position="205"/>
    </location>
</feature>
<dbReference type="SUPFAM" id="SSF49562">
    <property type="entry name" value="C2 domain (Calcium/lipid-binding domain, CaLB)"/>
    <property type="match status" value="1"/>
</dbReference>
<feature type="domain" description="C2" evidence="2">
    <location>
        <begin position="1"/>
        <end position="114"/>
    </location>
</feature>
<dbReference type="CDD" id="cd04051">
    <property type="entry name" value="C2_SRC2_like"/>
    <property type="match status" value="1"/>
</dbReference>
<comment type="caution">
    <text evidence="3">The sequence shown here is derived from an EMBL/GenBank/DDBJ whole genome shotgun (WGS) entry which is preliminary data.</text>
</comment>
<dbReference type="Gene3D" id="2.60.40.150">
    <property type="entry name" value="C2 domain"/>
    <property type="match status" value="1"/>
</dbReference>